<keyword evidence="2" id="KW-1185">Reference proteome</keyword>
<protein>
    <recommendedName>
        <fullName evidence="3">Transposase</fullName>
    </recommendedName>
</protein>
<dbReference type="PANTHER" id="PTHR47326:SF1">
    <property type="entry name" value="HTH PSQ-TYPE DOMAIN-CONTAINING PROTEIN"/>
    <property type="match status" value="1"/>
</dbReference>
<dbReference type="EMBL" id="VTPC01004177">
    <property type="protein sequence ID" value="KAF2897418.1"/>
    <property type="molecule type" value="Genomic_DNA"/>
</dbReference>
<dbReference type="PANTHER" id="PTHR47326">
    <property type="entry name" value="TRANSPOSABLE ELEMENT TC3 TRANSPOSASE-LIKE PROTEIN"/>
    <property type="match status" value="1"/>
</dbReference>
<organism evidence="1 2">
    <name type="scientific">Ignelater luminosus</name>
    <name type="common">Cucubano</name>
    <name type="synonym">Pyrophorus luminosus</name>
    <dbReference type="NCBI Taxonomy" id="2038154"/>
    <lineage>
        <taxon>Eukaryota</taxon>
        <taxon>Metazoa</taxon>
        <taxon>Ecdysozoa</taxon>
        <taxon>Arthropoda</taxon>
        <taxon>Hexapoda</taxon>
        <taxon>Insecta</taxon>
        <taxon>Pterygota</taxon>
        <taxon>Neoptera</taxon>
        <taxon>Endopterygota</taxon>
        <taxon>Coleoptera</taxon>
        <taxon>Polyphaga</taxon>
        <taxon>Elateriformia</taxon>
        <taxon>Elateroidea</taxon>
        <taxon>Elateridae</taxon>
        <taxon>Agrypninae</taxon>
        <taxon>Pyrophorini</taxon>
        <taxon>Ignelater</taxon>
    </lineage>
</organism>
<dbReference type="AlphaFoldDB" id="A0A8K0GGQ5"/>
<comment type="caution">
    <text evidence="1">The sequence shown here is derived from an EMBL/GenBank/DDBJ whole genome shotgun (WGS) entry which is preliminary data.</text>
</comment>
<proteinExistence type="predicted"/>
<evidence type="ECO:0000313" key="1">
    <source>
        <dbReference type="EMBL" id="KAF2897418.1"/>
    </source>
</evidence>
<sequence>MRWNSEERAFAVEAYFSSGCSTAIVTWVTTFRQTASATKRRTGVPRPVRSPENIEAVRASMLRSPRRSARKHASALRLSDRSVRRILRDDLHFHPYKMAIVQELSEQDGARHPRHGFPNEVKGGPPQFLKKVKALQQSIADDLTFPS</sequence>
<accession>A0A8K0GGQ5</accession>
<evidence type="ECO:0008006" key="3">
    <source>
        <dbReference type="Google" id="ProtNLM"/>
    </source>
</evidence>
<evidence type="ECO:0000313" key="2">
    <source>
        <dbReference type="Proteomes" id="UP000801492"/>
    </source>
</evidence>
<dbReference type="Proteomes" id="UP000801492">
    <property type="component" value="Unassembled WGS sequence"/>
</dbReference>
<name>A0A8K0GGQ5_IGNLU</name>
<gene>
    <name evidence="1" type="ORF">ILUMI_08744</name>
</gene>
<reference evidence="1" key="1">
    <citation type="submission" date="2019-08" db="EMBL/GenBank/DDBJ databases">
        <title>The genome of the North American firefly Photinus pyralis.</title>
        <authorList>
            <consortium name="Photinus pyralis genome working group"/>
            <person name="Fallon T.R."/>
            <person name="Sander Lower S.E."/>
            <person name="Weng J.-K."/>
        </authorList>
    </citation>
    <scope>NUCLEOTIDE SEQUENCE</scope>
    <source>
        <strain evidence="1">TRF0915ILg1</strain>
        <tissue evidence="1">Whole body</tissue>
    </source>
</reference>
<dbReference type="OrthoDB" id="6782743at2759"/>